<reference evidence="13" key="1">
    <citation type="submission" date="2020-08" db="EMBL/GenBank/DDBJ databases">
        <title>Multicomponent nature underlies the extraordinary mechanical properties of spider dragline silk.</title>
        <authorList>
            <person name="Kono N."/>
            <person name="Nakamura H."/>
            <person name="Mori M."/>
            <person name="Yoshida Y."/>
            <person name="Ohtoshi R."/>
            <person name="Malay A.D."/>
            <person name="Moran D.A.P."/>
            <person name="Tomita M."/>
            <person name="Numata K."/>
            <person name="Arakawa K."/>
        </authorList>
    </citation>
    <scope>NUCLEOTIDE SEQUENCE</scope>
</reference>
<comment type="caution">
    <text evidence="13">The sequence shown here is derived from an EMBL/GenBank/DDBJ whole genome shotgun (WGS) entry which is preliminary data.</text>
</comment>
<dbReference type="PRINTS" id="PR00014">
    <property type="entry name" value="FNTYPEIII"/>
</dbReference>
<evidence type="ECO:0000256" key="10">
    <source>
        <dbReference type="SAM" id="MobiDB-lite"/>
    </source>
</evidence>
<dbReference type="InterPro" id="IPR036116">
    <property type="entry name" value="FN3_sf"/>
</dbReference>
<dbReference type="InterPro" id="IPR003961">
    <property type="entry name" value="FN3_dom"/>
</dbReference>
<dbReference type="EMBL" id="BMAV01022971">
    <property type="protein sequence ID" value="GFY78387.1"/>
    <property type="molecule type" value="Genomic_DNA"/>
</dbReference>
<keyword evidence="5" id="KW-0130">Cell adhesion</keyword>
<feature type="domain" description="Fibronectin type-III" evidence="12">
    <location>
        <begin position="206"/>
        <end position="299"/>
    </location>
</feature>
<protein>
    <submittedName>
        <fullName evidence="13">Neuronal cell adhesion molecule</fullName>
    </submittedName>
</protein>
<sequence length="486" mass="53417">RPDPPTDISIVNVTSRSVTLQWEVKHDGNSHVTGSVVQYQSISDSSWNGQTSQLIVSGSDNMATLRALSPVTLYFVRIVAENALGHSSPSDVINVTTSEEAPSGSPREVNVHSTGAQSMKVSWKPPPDDVTNGVIKGYYIGYRISSTSEPYTFKQVEKSTESQQQSTYITGLQPFTKYDIVVKAFNSAGAGPKSTKTTGTTLETAPPTSPVLKVTSTTKSSLEIKWEKDPKDKSAITEYTLHYKTDDGNWLQEMLSSDADKFTLRNLRCGTRYHLYMTASNSLGTGEPSEAVSARTKGAAPMSPQESAFIQPNSTSVTLNLGAWQSGGCPIRHFTVQYRSKYQNQWTTIPDKLDMPRDTFVVRHLSPDREYVVMVTAHSEAGLTQGEYSFRTLHASQAGPTSSPAFGKRGTDLPFYKNVALVIPVVVSSLVLVMVIFIVGVCLRKHSQDRRGSKGTNSSKSLFLKDRQNYKWDVMTDEHVIASDLF</sequence>
<keyword evidence="9" id="KW-0393">Immunoglobulin domain</keyword>
<evidence type="ECO:0000256" key="4">
    <source>
        <dbReference type="ARBA" id="ARBA00022737"/>
    </source>
</evidence>
<keyword evidence="2 11" id="KW-0812">Transmembrane</keyword>
<organism evidence="13 14">
    <name type="scientific">Trichonephila inaurata madagascariensis</name>
    <dbReference type="NCBI Taxonomy" id="2747483"/>
    <lineage>
        <taxon>Eukaryota</taxon>
        <taxon>Metazoa</taxon>
        <taxon>Ecdysozoa</taxon>
        <taxon>Arthropoda</taxon>
        <taxon>Chelicerata</taxon>
        <taxon>Arachnida</taxon>
        <taxon>Araneae</taxon>
        <taxon>Araneomorphae</taxon>
        <taxon>Entelegynae</taxon>
        <taxon>Araneoidea</taxon>
        <taxon>Nephilidae</taxon>
        <taxon>Trichonephila</taxon>
        <taxon>Trichonephila inaurata</taxon>
    </lineage>
</organism>
<dbReference type="InterPro" id="IPR050964">
    <property type="entry name" value="Striated_Muscle_Regulatory"/>
</dbReference>
<evidence type="ECO:0000256" key="7">
    <source>
        <dbReference type="ARBA" id="ARBA00023136"/>
    </source>
</evidence>
<feature type="domain" description="Fibronectin type-III" evidence="12">
    <location>
        <begin position="4"/>
        <end position="100"/>
    </location>
</feature>
<evidence type="ECO:0000256" key="8">
    <source>
        <dbReference type="ARBA" id="ARBA00023157"/>
    </source>
</evidence>
<dbReference type="SUPFAM" id="SSF49265">
    <property type="entry name" value="Fibronectin type III"/>
    <property type="match status" value="2"/>
</dbReference>
<dbReference type="Gene3D" id="2.60.40.10">
    <property type="entry name" value="Immunoglobulins"/>
    <property type="match status" value="4"/>
</dbReference>
<dbReference type="CDD" id="cd00063">
    <property type="entry name" value="FN3"/>
    <property type="match status" value="4"/>
</dbReference>
<evidence type="ECO:0000256" key="3">
    <source>
        <dbReference type="ARBA" id="ARBA00022729"/>
    </source>
</evidence>
<dbReference type="Proteomes" id="UP000886998">
    <property type="component" value="Unassembled WGS sequence"/>
</dbReference>
<proteinExistence type="predicted"/>
<feature type="non-terminal residue" evidence="13">
    <location>
        <position position="486"/>
    </location>
</feature>
<feature type="domain" description="Fibronectin type-III" evidence="12">
    <location>
        <begin position="300"/>
        <end position="401"/>
    </location>
</feature>
<dbReference type="GO" id="GO:0016020">
    <property type="term" value="C:membrane"/>
    <property type="evidence" value="ECO:0007669"/>
    <property type="project" value="UniProtKB-SubCell"/>
</dbReference>
<evidence type="ECO:0000256" key="11">
    <source>
        <dbReference type="SAM" id="Phobius"/>
    </source>
</evidence>
<dbReference type="Pfam" id="PF25059">
    <property type="entry name" value="FN3_DSCAM-DSCAML_C"/>
    <property type="match status" value="1"/>
</dbReference>
<name>A0A8X6YV17_9ARAC</name>
<dbReference type="PROSITE" id="PS50853">
    <property type="entry name" value="FN3"/>
    <property type="match status" value="4"/>
</dbReference>
<evidence type="ECO:0000259" key="12">
    <source>
        <dbReference type="PROSITE" id="PS50853"/>
    </source>
</evidence>
<evidence type="ECO:0000313" key="13">
    <source>
        <dbReference type="EMBL" id="GFY78387.1"/>
    </source>
</evidence>
<dbReference type="FunFam" id="2.60.40.10:FF:000120">
    <property type="entry name" value="Down syndrome cell adhesion molecule like 1"/>
    <property type="match status" value="1"/>
</dbReference>
<feature type="compositionally biased region" description="Low complexity" evidence="10">
    <location>
        <begin position="190"/>
        <end position="206"/>
    </location>
</feature>
<dbReference type="OrthoDB" id="6418794at2759"/>
<dbReference type="Pfam" id="PF00041">
    <property type="entry name" value="fn3"/>
    <property type="match status" value="3"/>
</dbReference>
<dbReference type="PANTHER" id="PTHR13817:SF166">
    <property type="entry name" value="NEURONAL IGCAM-RELATED"/>
    <property type="match status" value="1"/>
</dbReference>
<gene>
    <name evidence="13" type="primary">Nrcam</name>
    <name evidence="13" type="ORF">TNIN_244211</name>
</gene>
<keyword evidence="4" id="KW-0677">Repeat</keyword>
<evidence type="ECO:0000256" key="6">
    <source>
        <dbReference type="ARBA" id="ARBA00022989"/>
    </source>
</evidence>
<evidence type="ECO:0000256" key="1">
    <source>
        <dbReference type="ARBA" id="ARBA00004167"/>
    </source>
</evidence>
<keyword evidence="6 11" id="KW-1133">Transmembrane helix</keyword>
<keyword evidence="8" id="KW-1015">Disulfide bond</keyword>
<accession>A0A8X6YV17</accession>
<dbReference type="PANTHER" id="PTHR13817">
    <property type="entry name" value="TITIN"/>
    <property type="match status" value="1"/>
</dbReference>
<evidence type="ECO:0000256" key="2">
    <source>
        <dbReference type="ARBA" id="ARBA00022692"/>
    </source>
</evidence>
<feature type="domain" description="Fibronectin type-III" evidence="12">
    <location>
        <begin position="105"/>
        <end position="204"/>
    </location>
</feature>
<evidence type="ECO:0000256" key="9">
    <source>
        <dbReference type="ARBA" id="ARBA00023319"/>
    </source>
</evidence>
<dbReference type="SMART" id="SM00060">
    <property type="entry name" value="FN3"/>
    <property type="match status" value="4"/>
</dbReference>
<comment type="subcellular location">
    <subcellularLocation>
        <location evidence="1">Membrane</location>
        <topology evidence="1">Single-pass membrane protein</topology>
    </subcellularLocation>
</comment>
<dbReference type="GO" id="GO:0007155">
    <property type="term" value="P:cell adhesion"/>
    <property type="evidence" value="ECO:0007669"/>
    <property type="project" value="UniProtKB-KW"/>
</dbReference>
<evidence type="ECO:0000256" key="5">
    <source>
        <dbReference type="ARBA" id="ARBA00022889"/>
    </source>
</evidence>
<dbReference type="AlphaFoldDB" id="A0A8X6YV17"/>
<keyword evidence="14" id="KW-1185">Reference proteome</keyword>
<feature type="transmembrane region" description="Helical" evidence="11">
    <location>
        <begin position="419"/>
        <end position="443"/>
    </location>
</feature>
<dbReference type="InterPro" id="IPR056754">
    <property type="entry name" value="DSCAM/DSCAML_C"/>
</dbReference>
<feature type="compositionally biased region" description="Polar residues" evidence="10">
    <location>
        <begin position="111"/>
        <end position="120"/>
    </location>
</feature>
<feature type="region of interest" description="Disordered" evidence="10">
    <location>
        <begin position="190"/>
        <end position="213"/>
    </location>
</feature>
<keyword evidence="7 11" id="KW-0472">Membrane</keyword>
<evidence type="ECO:0000313" key="14">
    <source>
        <dbReference type="Proteomes" id="UP000886998"/>
    </source>
</evidence>
<dbReference type="InterPro" id="IPR013783">
    <property type="entry name" value="Ig-like_fold"/>
</dbReference>
<feature type="region of interest" description="Disordered" evidence="10">
    <location>
        <begin position="97"/>
        <end position="125"/>
    </location>
</feature>
<keyword evidence="3" id="KW-0732">Signal</keyword>